<feature type="transmembrane region" description="Helical" evidence="7">
    <location>
        <begin position="48"/>
        <end position="70"/>
    </location>
</feature>
<evidence type="ECO:0000313" key="8">
    <source>
        <dbReference type="EMBL" id="KRO51205.1"/>
    </source>
</evidence>
<dbReference type="Proteomes" id="UP000053054">
    <property type="component" value="Unassembled WGS sequence"/>
</dbReference>
<dbReference type="InterPro" id="IPR010290">
    <property type="entry name" value="TM_effector"/>
</dbReference>
<evidence type="ECO:0000256" key="6">
    <source>
        <dbReference type="ARBA" id="ARBA00023136"/>
    </source>
</evidence>
<dbReference type="PANTHER" id="PTHR23513">
    <property type="entry name" value="INTEGRAL MEMBRANE EFFLUX PROTEIN-RELATED"/>
    <property type="match status" value="1"/>
</dbReference>
<feature type="transmembrane region" description="Helical" evidence="7">
    <location>
        <begin position="225"/>
        <end position="247"/>
    </location>
</feature>
<evidence type="ECO:0000256" key="1">
    <source>
        <dbReference type="ARBA" id="ARBA00004429"/>
    </source>
</evidence>
<feature type="transmembrane region" description="Helical" evidence="7">
    <location>
        <begin position="108"/>
        <end position="124"/>
    </location>
</feature>
<name>A0A0R2QMA4_9ACTN</name>
<dbReference type="AlphaFoldDB" id="A0A0R2QMA4"/>
<dbReference type="EMBL" id="LIAU01000279">
    <property type="protein sequence ID" value="KRO51205.1"/>
    <property type="molecule type" value="Genomic_DNA"/>
</dbReference>
<dbReference type="Pfam" id="PF05977">
    <property type="entry name" value="MFS_3"/>
    <property type="match status" value="1"/>
</dbReference>
<comment type="caution">
    <text evidence="8">The sequence shown here is derived from an EMBL/GenBank/DDBJ whole genome shotgun (WGS) entry which is preliminary data.</text>
</comment>
<keyword evidence="2" id="KW-0813">Transport</keyword>
<protein>
    <submittedName>
        <fullName evidence="8">MFS transporter</fullName>
    </submittedName>
</protein>
<evidence type="ECO:0000256" key="4">
    <source>
        <dbReference type="ARBA" id="ARBA00022692"/>
    </source>
</evidence>
<dbReference type="PANTHER" id="PTHR23513:SF9">
    <property type="entry name" value="ENTEROBACTIN EXPORTER ENTS"/>
    <property type="match status" value="1"/>
</dbReference>
<evidence type="ECO:0000256" key="7">
    <source>
        <dbReference type="SAM" id="Phobius"/>
    </source>
</evidence>
<feature type="transmembrane region" description="Helical" evidence="7">
    <location>
        <begin position="253"/>
        <end position="275"/>
    </location>
</feature>
<sequence>MRKYAIDLTPIKKYRDFKLLFTAGLFSYFGSMITFVALPFQIKELTGSFWAVGLIGVVEIIPLIVFGLYGGVLADYLDRKKMIWFTEFGTLIATSILLINSLQEEPSVILIFVIAAIFAALSGLKRPSQDAILPRLVNHDDLPSASALMSLRWQFGGIVGPSVGGIIIASYGAGAAYFIDCLTFVISLALIWQVKSVPPLDKATPPSMAGLMEGLNYAYKRKDLLGTYVVDLAAMFLAMPMALFPFWADEIGAPYALGFFYSSITFGAVLVTLLSGWMRNYPHHGRAVIIGALGWGVAIVAAGSSNS</sequence>
<accession>A0A0R2QMA4</accession>
<evidence type="ECO:0000313" key="9">
    <source>
        <dbReference type="Proteomes" id="UP000053054"/>
    </source>
</evidence>
<evidence type="ECO:0000256" key="5">
    <source>
        <dbReference type="ARBA" id="ARBA00022989"/>
    </source>
</evidence>
<evidence type="ECO:0000256" key="2">
    <source>
        <dbReference type="ARBA" id="ARBA00022448"/>
    </source>
</evidence>
<keyword evidence="6 7" id="KW-0472">Membrane</keyword>
<proteinExistence type="predicted"/>
<feature type="transmembrane region" description="Helical" evidence="7">
    <location>
        <begin position="287"/>
        <end position="305"/>
    </location>
</feature>
<gene>
    <name evidence="8" type="ORF">ABR62_05225</name>
</gene>
<dbReference type="CDD" id="cd06173">
    <property type="entry name" value="MFS_MefA_like"/>
    <property type="match status" value="1"/>
</dbReference>
<dbReference type="InterPro" id="IPR036259">
    <property type="entry name" value="MFS_trans_sf"/>
</dbReference>
<dbReference type="GO" id="GO:0005886">
    <property type="term" value="C:plasma membrane"/>
    <property type="evidence" value="ECO:0007669"/>
    <property type="project" value="UniProtKB-SubCell"/>
</dbReference>
<evidence type="ECO:0000256" key="3">
    <source>
        <dbReference type="ARBA" id="ARBA00022475"/>
    </source>
</evidence>
<keyword evidence="4 7" id="KW-0812">Transmembrane</keyword>
<dbReference type="SUPFAM" id="SSF103473">
    <property type="entry name" value="MFS general substrate transporter"/>
    <property type="match status" value="1"/>
</dbReference>
<feature type="transmembrane region" description="Helical" evidence="7">
    <location>
        <begin position="145"/>
        <end position="169"/>
    </location>
</feature>
<organism evidence="8 9">
    <name type="scientific">Actinobacteria bacterium BACL2 MAG-120820-bin50</name>
    <dbReference type="NCBI Taxonomy" id="1655570"/>
    <lineage>
        <taxon>Bacteria</taxon>
        <taxon>Bacillati</taxon>
        <taxon>Actinomycetota</taxon>
        <taxon>Actinomycetes</taxon>
        <taxon>Actinomycetes incertae sedis</taxon>
        <taxon>ac1 cluster</taxon>
    </lineage>
</organism>
<keyword evidence="5 7" id="KW-1133">Transmembrane helix</keyword>
<feature type="transmembrane region" description="Helical" evidence="7">
    <location>
        <begin position="20"/>
        <end position="42"/>
    </location>
</feature>
<keyword evidence="3" id="KW-1003">Cell membrane</keyword>
<feature type="non-terminal residue" evidence="8">
    <location>
        <position position="307"/>
    </location>
</feature>
<dbReference type="Gene3D" id="1.20.1250.20">
    <property type="entry name" value="MFS general substrate transporter like domains"/>
    <property type="match status" value="1"/>
</dbReference>
<reference evidence="8 9" key="1">
    <citation type="submission" date="2015-10" db="EMBL/GenBank/DDBJ databases">
        <title>Metagenome-Assembled Genomes uncover a global brackish microbiome.</title>
        <authorList>
            <person name="Hugerth L.W."/>
            <person name="Larsson J."/>
            <person name="Alneberg J."/>
            <person name="Lindh M.V."/>
            <person name="Legrand C."/>
            <person name="Pinhassi J."/>
            <person name="Andersson A.F."/>
        </authorList>
    </citation>
    <scope>NUCLEOTIDE SEQUENCE [LARGE SCALE GENOMIC DNA]</scope>
    <source>
        <strain evidence="8">BACL2 MAG-120820-bin50</strain>
    </source>
</reference>
<comment type="subcellular location">
    <subcellularLocation>
        <location evidence="1">Cell inner membrane</location>
        <topology evidence="1">Multi-pass membrane protein</topology>
    </subcellularLocation>
</comment>